<dbReference type="GO" id="GO:0022857">
    <property type="term" value="F:transmembrane transporter activity"/>
    <property type="evidence" value="ECO:0007669"/>
    <property type="project" value="InterPro"/>
</dbReference>
<dbReference type="InterPro" id="IPR011701">
    <property type="entry name" value="MFS"/>
</dbReference>
<dbReference type="RefSeq" id="WP_101353571.1">
    <property type="nucleotide sequence ID" value="NZ_PIQO01000004.1"/>
</dbReference>
<accession>A0A2N3LLL2</accession>
<feature type="transmembrane region" description="Helical" evidence="6">
    <location>
        <begin position="384"/>
        <end position="402"/>
    </location>
</feature>
<keyword evidence="5 6" id="KW-0472">Membrane</keyword>
<evidence type="ECO:0000256" key="3">
    <source>
        <dbReference type="ARBA" id="ARBA00022692"/>
    </source>
</evidence>
<feature type="transmembrane region" description="Helical" evidence="6">
    <location>
        <begin position="36"/>
        <end position="57"/>
    </location>
</feature>
<dbReference type="SUPFAM" id="SSF103473">
    <property type="entry name" value="MFS general substrate transporter"/>
    <property type="match status" value="1"/>
</dbReference>
<dbReference type="PANTHER" id="PTHR23513">
    <property type="entry name" value="INTEGRAL MEMBRANE EFFLUX PROTEIN-RELATED"/>
    <property type="match status" value="1"/>
</dbReference>
<gene>
    <name evidence="7" type="ORF">CWO92_07340</name>
</gene>
<dbReference type="InterPro" id="IPR036259">
    <property type="entry name" value="MFS_trans_sf"/>
</dbReference>
<dbReference type="CDD" id="cd06173">
    <property type="entry name" value="MFS_MefA_like"/>
    <property type="match status" value="1"/>
</dbReference>
<evidence type="ECO:0000256" key="6">
    <source>
        <dbReference type="SAM" id="Phobius"/>
    </source>
</evidence>
<evidence type="ECO:0000256" key="4">
    <source>
        <dbReference type="ARBA" id="ARBA00022989"/>
    </source>
</evidence>
<sequence length="418" mass="45306">MEGQRLRKAQRNLYTFLVSKMLTSLGFGVFNFGISLYILSATGSALSFATNIMFNVLPRALAAPLAGYVADRFPKKRIVVLSMTGITLSVAALIVYTIVFGMSVPAVYTITAIFSIIGAFNGVAFSSSIPNLVGKERLQKALSYNQVSYSIGGIGGPAIGGMMFGFVSIKVFLFSMMIAYFISLCLEATMDFSLFEVTVKKKKESVSQSMKEGLQYLRTKPLVQTLLMTTLWINFFSAAVSVGLVFVLVQKLSIPSSQVGFIEGAGAIGMLLASIYLSVHNELKNPLAFVKRSAFSMSGIVACITVPLFLGFNGNHTFIFYMAIMFLFSALSVGTITPMGVVIQRSIEDEYRGRVFGIIETLSVGMGPIGSLIFGALFDAVDAKVIFLCAGLILLALITWLLRWSKIEISEKLVGVSK</sequence>
<feature type="transmembrane region" description="Helical" evidence="6">
    <location>
        <begin position="318"/>
        <end position="343"/>
    </location>
</feature>
<keyword evidence="8" id="KW-1185">Reference proteome</keyword>
<keyword evidence="3 6" id="KW-0812">Transmembrane</keyword>
<protein>
    <submittedName>
        <fullName evidence="7">MFS transporter</fullName>
    </submittedName>
</protein>
<feature type="transmembrane region" description="Helical" evidence="6">
    <location>
        <begin position="12"/>
        <end position="30"/>
    </location>
</feature>
<evidence type="ECO:0000256" key="2">
    <source>
        <dbReference type="ARBA" id="ARBA00022475"/>
    </source>
</evidence>
<name>A0A2N3LLL2_9BACI</name>
<dbReference type="GO" id="GO:0005886">
    <property type="term" value="C:plasma membrane"/>
    <property type="evidence" value="ECO:0007669"/>
    <property type="project" value="UniProtKB-SubCell"/>
</dbReference>
<feature type="transmembrane region" description="Helical" evidence="6">
    <location>
        <begin position="78"/>
        <end position="100"/>
    </location>
</feature>
<proteinExistence type="predicted"/>
<keyword evidence="4 6" id="KW-1133">Transmembrane helix</keyword>
<dbReference type="Pfam" id="PF07690">
    <property type="entry name" value="MFS_1"/>
    <property type="match status" value="1"/>
</dbReference>
<feature type="transmembrane region" description="Helical" evidence="6">
    <location>
        <begin position="147"/>
        <end position="166"/>
    </location>
</feature>
<comment type="caution">
    <text evidence="7">The sequence shown here is derived from an EMBL/GenBank/DDBJ whole genome shotgun (WGS) entry which is preliminary data.</text>
</comment>
<feature type="transmembrane region" description="Helical" evidence="6">
    <location>
        <begin position="293"/>
        <end position="312"/>
    </location>
</feature>
<dbReference type="AlphaFoldDB" id="A0A2N3LLL2"/>
<comment type="subcellular location">
    <subcellularLocation>
        <location evidence="1">Cell membrane</location>
        <topology evidence="1">Multi-pass membrane protein</topology>
    </subcellularLocation>
</comment>
<dbReference type="PANTHER" id="PTHR23513:SF6">
    <property type="entry name" value="MAJOR FACILITATOR SUPERFAMILY ASSOCIATED DOMAIN-CONTAINING PROTEIN"/>
    <property type="match status" value="1"/>
</dbReference>
<evidence type="ECO:0000256" key="5">
    <source>
        <dbReference type="ARBA" id="ARBA00023136"/>
    </source>
</evidence>
<evidence type="ECO:0000256" key="1">
    <source>
        <dbReference type="ARBA" id="ARBA00004651"/>
    </source>
</evidence>
<organism evidence="7 8">
    <name type="scientific">Heyndrickxia camelliae</name>
    <dbReference type="NCBI Taxonomy" id="1707093"/>
    <lineage>
        <taxon>Bacteria</taxon>
        <taxon>Bacillati</taxon>
        <taxon>Bacillota</taxon>
        <taxon>Bacilli</taxon>
        <taxon>Bacillales</taxon>
        <taxon>Bacillaceae</taxon>
        <taxon>Heyndrickxia</taxon>
    </lineage>
</organism>
<reference evidence="7 8" key="1">
    <citation type="submission" date="2017-11" db="EMBL/GenBank/DDBJ databases">
        <title>Bacillus camelliae sp. nov., isolated from pu'er tea.</title>
        <authorList>
            <person name="Niu L."/>
        </authorList>
    </citation>
    <scope>NUCLEOTIDE SEQUENCE [LARGE SCALE GENOMIC DNA]</scope>
    <source>
        <strain evidence="7 8">7578-1</strain>
    </source>
</reference>
<dbReference type="EMBL" id="PIQO01000004">
    <property type="protein sequence ID" value="PKR85521.1"/>
    <property type="molecule type" value="Genomic_DNA"/>
</dbReference>
<feature type="transmembrane region" description="Helical" evidence="6">
    <location>
        <begin position="261"/>
        <end position="281"/>
    </location>
</feature>
<dbReference type="Proteomes" id="UP000233440">
    <property type="component" value="Unassembled WGS sequence"/>
</dbReference>
<evidence type="ECO:0000313" key="8">
    <source>
        <dbReference type="Proteomes" id="UP000233440"/>
    </source>
</evidence>
<feature type="transmembrane region" description="Helical" evidence="6">
    <location>
        <begin position="355"/>
        <end position="378"/>
    </location>
</feature>
<feature type="transmembrane region" description="Helical" evidence="6">
    <location>
        <begin position="226"/>
        <end position="249"/>
    </location>
</feature>
<dbReference type="Gene3D" id="1.20.1250.20">
    <property type="entry name" value="MFS general substrate transporter like domains"/>
    <property type="match status" value="1"/>
</dbReference>
<dbReference type="OrthoDB" id="9775268at2"/>
<evidence type="ECO:0000313" key="7">
    <source>
        <dbReference type="EMBL" id="PKR85521.1"/>
    </source>
</evidence>
<keyword evidence="2" id="KW-1003">Cell membrane</keyword>
<feature type="transmembrane region" description="Helical" evidence="6">
    <location>
        <begin position="172"/>
        <end position="195"/>
    </location>
</feature>
<feature type="transmembrane region" description="Helical" evidence="6">
    <location>
        <begin position="106"/>
        <end position="126"/>
    </location>
</feature>